<sequence length="202" mass="22550">MVTEGVAPDQVTFIGVFSACSHIGLVDCCLKLFKCMTEVYAIDPLVEHYACMVDLLSRAGRLDEAFEMVRRMKMKPNAGIWGTLLGACRIYQNIKLGKIAAEKLLELEPGKTSHYTLLSNMHAEAGRWDEVEKVRVSMEGSGAEKQPRCSWIELRDQIHTFLSDDPKKSRTSEIGFTLRTLSAQMRNTCHISGSEALALHSL</sequence>
<keyword evidence="2" id="KW-1185">Reference proteome</keyword>
<protein>
    <submittedName>
        <fullName evidence="1">Pentatricopeptide repeat</fullName>
    </submittedName>
</protein>
<evidence type="ECO:0000313" key="1">
    <source>
        <dbReference type="EMBL" id="KAJ4705676.1"/>
    </source>
</evidence>
<dbReference type="Proteomes" id="UP001164539">
    <property type="component" value="Chromosome 12"/>
</dbReference>
<comment type="caution">
    <text evidence="1">The sequence shown here is derived from an EMBL/GenBank/DDBJ whole genome shotgun (WGS) entry which is preliminary data.</text>
</comment>
<evidence type="ECO:0000313" key="2">
    <source>
        <dbReference type="Proteomes" id="UP001164539"/>
    </source>
</evidence>
<gene>
    <name evidence="1" type="ORF">OWV82_022422</name>
</gene>
<accession>A0ACC1X2P1</accession>
<reference evidence="1 2" key="1">
    <citation type="journal article" date="2023" name="Science">
        <title>Complex scaffold remodeling in plant triterpene biosynthesis.</title>
        <authorList>
            <person name="De La Pena R."/>
            <person name="Hodgson H."/>
            <person name="Liu J.C."/>
            <person name="Stephenson M.J."/>
            <person name="Martin A.C."/>
            <person name="Owen C."/>
            <person name="Harkess A."/>
            <person name="Leebens-Mack J."/>
            <person name="Jimenez L.E."/>
            <person name="Osbourn A."/>
            <person name="Sattely E.S."/>
        </authorList>
    </citation>
    <scope>NUCLEOTIDE SEQUENCE [LARGE SCALE GENOMIC DNA]</scope>
    <source>
        <strain evidence="2">cv. JPN11</strain>
        <tissue evidence="1">Leaf</tissue>
    </source>
</reference>
<proteinExistence type="predicted"/>
<organism evidence="1 2">
    <name type="scientific">Melia azedarach</name>
    <name type="common">Chinaberry tree</name>
    <dbReference type="NCBI Taxonomy" id="155640"/>
    <lineage>
        <taxon>Eukaryota</taxon>
        <taxon>Viridiplantae</taxon>
        <taxon>Streptophyta</taxon>
        <taxon>Embryophyta</taxon>
        <taxon>Tracheophyta</taxon>
        <taxon>Spermatophyta</taxon>
        <taxon>Magnoliopsida</taxon>
        <taxon>eudicotyledons</taxon>
        <taxon>Gunneridae</taxon>
        <taxon>Pentapetalae</taxon>
        <taxon>rosids</taxon>
        <taxon>malvids</taxon>
        <taxon>Sapindales</taxon>
        <taxon>Meliaceae</taxon>
        <taxon>Melia</taxon>
    </lineage>
</organism>
<name>A0ACC1X2P1_MELAZ</name>
<dbReference type="EMBL" id="CM051405">
    <property type="protein sequence ID" value="KAJ4705676.1"/>
    <property type="molecule type" value="Genomic_DNA"/>
</dbReference>